<dbReference type="Pfam" id="PF01315">
    <property type="entry name" value="Ald_Xan_dh_C"/>
    <property type="match status" value="1"/>
</dbReference>
<dbReference type="Proteomes" id="UP000248553">
    <property type="component" value="Unassembled WGS sequence"/>
</dbReference>
<dbReference type="GO" id="GO:0016491">
    <property type="term" value="F:oxidoreductase activity"/>
    <property type="evidence" value="ECO:0007669"/>
    <property type="project" value="UniProtKB-KW"/>
</dbReference>
<dbReference type="OrthoDB" id="9759099at2"/>
<evidence type="ECO:0000313" key="4">
    <source>
        <dbReference type="EMBL" id="RAK68091.1"/>
    </source>
</evidence>
<dbReference type="PANTHER" id="PTHR11908">
    <property type="entry name" value="XANTHINE DEHYDROGENASE"/>
    <property type="match status" value="1"/>
</dbReference>
<dbReference type="EMBL" id="QHKM01000002">
    <property type="protein sequence ID" value="RAK68091.1"/>
    <property type="molecule type" value="Genomic_DNA"/>
</dbReference>
<dbReference type="RefSeq" id="WP_111477704.1">
    <property type="nucleotide sequence ID" value="NZ_QHKM01000002.1"/>
</dbReference>
<dbReference type="GO" id="GO:0005506">
    <property type="term" value="F:iron ion binding"/>
    <property type="evidence" value="ECO:0007669"/>
    <property type="project" value="InterPro"/>
</dbReference>
<keyword evidence="2" id="KW-0560">Oxidoreductase</keyword>
<protein>
    <submittedName>
        <fullName evidence="4">Xanthine dehydrogenase family protein molybdopterin-binding subunit</fullName>
    </submittedName>
</protein>
<feature type="domain" description="Aldehyde oxidase/xanthine dehydrogenase a/b hammerhead" evidence="3">
    <location>
        <begin position="31"/>
        <end position="148"/>
    </location>
</feature>
<dbReference type="InterPro" id="IPR000674">
    <property type="entry name" value="Ald_Oxase/Xan_DH_a/b"/>
</dbReference>
<gene>
    <name evidence="4" type="ORF">DLM85_08615</name>
</gene>
<proteinExistence type="predicted"/>
<dbReference type="AlphaFoldDB" id="A0A328BNQ6"/>
<dbReference type="Gene3D" id="3.30.365.10">
    <property type="entry name" value="Aldehyde oxidase/xanthine dehydrogenase, molybdopterin binding domain"/>
    <property type="match status" value="4"/>
</dbReference>
<dbReference type="PANTHER" id="PTHR11908:SF132">
    <property type="entry name" value="ALDEHYDE OXIDASE 1-RELATED"/>
    <property type="match status" value="1"/>
</dbReference>
<evidence type="ECO:0000259" key="3">
    <source>
        <dbReference type="SMART" id="SM01008"/>
    </source>
</evidence>
<keyword evidence="1" id="KW-0500">Molybdenum</keyword>
<dbReference type="InterPro" id="IPR016208">
    <property type="entry name" value="Ald_Oxase/xanthine_DH-like"/>
</dbReference>
<name>A0A328BNQ6_9BACT</name>
<comment type="caution">
    <text evidence="4">The sequence shown here is derived from an EMBL/GenBank/DDBJ whole genome shotgun (WGS) entry which is preliminary data.</text>
</comment>
<sequence>MDTEPQFFETNAAPGVVGQPMNRVDGWAKVTGQARYSAEYNRLPGLVHAVLKTSDVAKGRITGFDTSAAQRQPGVLAILTHQNLPKLAKTPNNPDDKKAFVSSPMGFFPMESDEVHYAGQPVAIVVADTLEHAQYAAALVQVRIAAEAPISSYQDPKAQRYVPKTVKGTAGVTKRGDAQAAVQSAPVQLTATYTHAANHHNPMEPGATTAHWEAPDRLTVYDTTQGVSETQKTLAAMLGLSTEQVRVVNKYLGGGFGCKAWVWPHVVLAPLAAKAVGRPVKLVLTRQQQYTGMGHREEQEQTLRLGATKDGKLLGIVHEKTSTTSPWDDYAETNSRIINMLYALPAFESTYHLAKASVMTSTSTRAPGDMPGSFALECSMDDLAYQLGLDPIQIRLLNYAEKDPTNGHPWSSKSLKQCYERGAELFGWARRNPKNGQTRNGKLLVGWGMATASYPVHNSQGNARVRLYADGRAVVQSGATDLGTGTYTIITQVAADALGLPPENIRFELGDTVLPSTQWSGGSTAAGRVSSSVYLAAQEVWQKLIKLAVTDNKSPLYGAKPADVVVEQGRLQLKARPATGEAYAEVMKRASMGDVEGSAQGRYGSSYRVPGVAADANMNKEEKEAAAGRSMHAFGTHFCEVEVDPELGTIRVTRWVSVMSAGRILNPKTARSQVIGGSIFGIGAALMEQTVRDPHLARYTNADLAGYHVPVNADIPDMTVDFIDEHDPYVNAMGVKGIGEISIVGVTAAVANAVFHATGRRLRSLPMTPDKVLEALHQPA</sequence>
<dbReference type="SUPFAM" id="SSF56003">
    <property type="entry name" value="Molybdenum cofactor-binding domain"/>
    <property type="match status" value="1"/>
</dbReference>
<evidence type="ECO:0000313" key="5">
    <source>
        <dbReference type="Proteomes" id="UP000248553"/>
    </source>
</evidence>
<dbReference type="InterPro" id="IPR036856">
    <property type="entry name" value="Ald_Oxase/Xan_DH_a/b_sf"/>
</dbReference>
<evidence type="ECO:0000256" key="1">
    <source>
        <dbReference type="ARBA" id="ARBA00022505"/>
    </source>
</evidence>
<dbReference type="Pfam" id="PF20256">
    <property type="entry name" value="MoCoBD_2"/>
    <property type="match status" value="1"/>
</dbReference>
<dbReference type="SUPFAM" id="SSF54665">
    <property type="entry name" value="CO dehydrogenase molybdoprotein N-domain-like"/>
    <property type="match status" value="1"/>
</dbReference>
<reference evidence="5" key="1">
    <citation type="submission" date="2018-05" db="EMBL/GenBank/DDBJ databases">
        <authorList>
            <person name="Nie L."/>
        </authorList>
    </citation>
    <scope>NUCLEOTIDE SEQUENCE [LARGE SCALE GENOMIC DNA]</scope>
    <source>
        <strain evidence="5">NL</strain>
    </source>
</reference>
<keyword evidence="5" id="KW-1185">Reference proteome</keyword>
<evidence type="ECO:0000256" key="2">
    <source>
        <dbReference type="ARBA" id="ARBA00023002"/>
    </source>
</evidence>
<dbReference type="InterPro" id="IPR008274">
    <property type="entry name" value="AldOxase/xan_DH_MoCoBD1"/>
</dbReference>
<dbReference type="Gene3D" id="3.90.1170.50">
    <property type="entry name" value="Aldehyde oxidase/xanthine dehydrogenase, a/b hammerhead"/>
    <property type="match status" value="1"/>
</dbReference>
<organism evidence="4 5">
    <name type="scientific">Hymenobacter edaphi</name>
    <dbReference type="NCBI Taxonomy" id="2211146"/>
    <lineage>
        <taxon>Bacteria</taxon>
        <taxon>Pseudomonadati</taxon>
        <taxon>Bacteroidota</taxon>
        <taxon>Cytophagia</taxon>
        <taxon>Cytophagales</taxon>
        <taxon>Hymenobacteraceae</taxon>
        <taxon>Hymenobacter</taxon>
    </lineage>
</organism>
<dbReference type="InterPro" id="IPR046867">
    <property type="entry name" value="AldOxase/xan_DH_MoCoBD2"/>
</dbReference>
<dbReference type="Pfam" id="PF02738">
    <property type="entry name" value="MoCoBD_1"/>
    <property type="match status" value="1"/>
</dbReference>
<dbReference type="InterPro" id="IPR037165">
    <property type="entry name" value="AldOxase/xan_DH_Mopterin-bd_sf"/>
</dbReference>
<accession>A0A328BNQ6</accession>
<dbReference type="SMART" id="SM01008">
    <property type="entry name" value="Ald_Xan_dh_C"/>
    <property type="match status" value="1"/>
</dbReference>